<name>A0A9W9ZBU4_9CNID</name>
<dbReference type="Proteomes" id="UP001163046">
    <property type="component" value="Unassembled WGS sequence"/>
</dbReference>
<reference evidence="3" key="1">
    <citation type="submission" date="2023-01" db="EMBL/GenBank/DDBJ databases">
        <title>Genome assembly of the deep-sea coral Lophelia pertusa.</title>
        <authorList>
            <person name="Herrera S."/>
            <person name="Cordes E."/>
        </authorList>
    </citation>
    <scope>NUCLEOTIDE SEQUENCE</scope>
    <source>
        <strain evidence="3">USNM1676648</strain>
        <tissue evidence="3">Polyp</tissue>
    </source>
</reference>
<protein>
    <recommendedName>
        <fullName evidence="2">SAP domain-containing protein</fullName>
    </recommendedName>
</protein>
<evidence type="ECO:0000313" key="4">
    <source>
        <dbReference type="Proteomes" id="UP001163046"/>
    </source>
</evidence>
<accession>A0A9W9ZBU4</accession>
<dbReference type="InterPro" id="IPR003034">
    <property type="entry name" value="SAP_dom"/>
</dbReference>
<keyword evidence="4" id="KW-1185">Reference proteome</keyword>
<dbReference type="InterPro" id="IPR036361">
    <property type="entry name" value="SAP_dom_sf"/>
</dbReference>
<feature type="region of interest" description="Disordered" evidence="1">
    <location>
        <begin position="134"/>
        <end position="157"/>
    </location>
</feature>
<sequence length="294" mass="33471">MAANASDSEIPKQDDLSLKSVQQLRGLLKEKGLSTSGKKNVLIERRNAKVLQGDIDALIRTISELSENWNNKVKIQIRIERLSEYRMSYLQLRNRIISLLADEEIEDELHSWRELLDMIDKAVDAAHEYLNKESNLEDQSSKGSVHKSHKDSHQPSNLKLPRIELPKFNVLTGNALQTIEGFEVTGANYQPAVEMSQTQMDAKAVANASSLRDLHDTFINRTRALEALGEIPMSHGCMLLPMFETKLPSELLEKWELEFADTPEDEIDLELFFKFLNRQVVSKEAGERNLQNNS</sequence>
<dbReference type="EMBL" id="MU826361">
    <property type="protein sequence ID" value="KAJ7378903.1"/>
    <property type="molecule type" value="Genomic_DNA"/>
</dbReference>
<dbReference type="SUPFAM" id="SSF68906">
    <property type="entry name" value="SAP domain"/>
    <property type="match status" value="1"/>
</dbReference>
<dbReference type="Gene3D" id="1.10.720.30">
    <property type="entry name" value="SAP domain"/>
    <property type="match status" value="1"/>
</dbReference>
<comment type="caution">
    <text evidence="3">The sequence shown here is derived from an EMBL/GenBank/DDBJ whole genome shotgun (WGS) entry which is preliminary data.</text>
</comment>
<dbReference type="AlphaFoldDB" id="A0A9W9ZBU4"/>
<evidence type="ECO:0000256" key="1">
    <source>
        <dbReference type="SAM" id="MobiDB-lite"/>
    </source>
</evidence>
<dbReference type="PROSITE" id="PS50800">
    <property type="entry name" value="SAP"/>
    <property type="match status" value="1"/>
</dbReference>
<dbReference type="SMART" id="SM00513">
    <property type="entry name" value="SAP"/>
    <property type="match status" value="1"/>
</dbReference>
<feature type="domain" description="SAP" evidence="2">
    <location>
        <begin position="16"/>
        <end position="50"/>
    </location>
</feature>
<dbReference type="Pfam" id="PF02037">
    <property type="entry name" value="SAP"/>
    <property type="match status" value="1"/>
</dbReference>
<evidence type="ECO:0000259" key="2">
    <source>
        <dbReference type="PROSITE" id="PS50800"/>
    </source>
</evidence>
<gene>
    <name evidence="3" type="ORF">OS493_019594</name>
</gene>
<organism evidence="3 4">
    <name type="scientific">Desmophyllum pertusum</name>
    <dbReference type="NCBI Taxonomy" id="174260"/>
    <lineage>
        <taxon>Eukaryota</taxon>
        <taxon>Metazoa</taxon>
        <taxon>Cnidaria</taxon>
        <taxon>Anthozoa</taxon>
        <taxon>Hexacorallia</taxon>
        <taxon>Scleractinia</taxon>
        <taxon>Caryophylliina</taxon>
        <taxon>Caryophylliidae</taxon>
        <taxon>Desmophyllum</taxon>
    </lineage>
</organism>
<proteinExistence type="predicted"/>
<evidence type="ECO:0000313" key="3">
    <source>
        <dbReference type="EMBL" id="KAJ7378903.1"/>
    </source>
</evidence>
<dbReference type="OrthoDB" id="5978709at2759"/>